<feature type="coiled-coil region" evidence="2">
    <location>
        <begin position="148"/>
        <end position="241"/>
    </location>
</feature>
<comment type="similarity">
    <text evidence="1">Belongs to the membrane fusion protein (MFP) (TC 8.A.1) family.</text>
</comment>
<evidence type="ECO:0000256" key="1">
    <source>
        <dbReference type="ARBA" id="ARBA00009477"/>
    </source>
</evidence>
<feature type="region of interest" description="Disordered" evidence="3">
    <location>
        <begin position="386"/>
        <end position="408"/>
    </location>
</feature>
<name>A0ABW6IDL2_9CYAN</name>
<dbReference type="NCBIfam" id="TIGR01730">
    <property type="entry name" value="RND_mfp"/>
    <property type="match status" value="1"/>
</dbReference>
<keyword evidence="7" id="KW-1185">Reference proteome</keyword>
<comment type="caution">
    <text evidence="6">The sequence shown here is derived from an EMBL/GenBank/DDBJ whole genome shotgun (WGS) entry which is preliminary data.</text>
</comment>
<feature type="compositionally biased region" description="Polar residues" evidence="3">
    <location>
        <begin position="397"/>
        <end position="408"/>
    </location>
</feature>
<accession>A0ABW6IDL2</accession>
<evidence type="ECO:0000259" key="5">
    <source>
        <dbReference type="Pfam" id="PF25917"/>
    </source>
</evidence>
<evidence type="ECO:0000256" key="4">
    <source>
        <dbReference type="SAM" id="Phobius"/>
    </source>
</evidence>
<protein>
    <submittedName>
        <fullName evidence="6">Efflux RND transporter periplasmic adaptor subunit</fullName>
    </submittedName>
</protein>
<dbReference type="Gene3D" id="2.40.420.20">
    <property type="match status" value="1"/>
</dbReference>
<dbReference type="PANTHER" id="PTHR30469:SF39">
    <property type="entry name" value="SLL0180 PROTEIN"/>
    <property type="match status" value="1"/>
</dbReference>
<dbReference type="InterPro" id="IPR006143">
    <property type="entry name" value="RND_pump_MFP"/>
</dbReference>
<feature type="compositionally biased region" description="Polar residues" evidence="3">
    <location>
        <begin position="1"/>
        <end position="13"/>
    </location>
</feature>
<dbReference type="Gene3D" id="2.40.50.100">
    <property type="match status" value="1"/>
</dbReference>
<feature type="region of interest" description="Disordered" evidence="3">
    <location>
        <begin position="1"/>
        <end position="21"/>
    </location>
</feature>
<evidence type="ECO:0000256" key="2">
    <source>
        <dbReference type="SAM" id="Coils"/>
    </source>
</evidence>
<evidence type="ECO:0000313" key="6">
    <source>
        <dbReference type="EMBL" id="MFE4106258.1"/>
    </source>
</evidence>
<dbReference type="Pfam" id="PF25917">
    <property type="entry name" value="BSH_RND"/>
    <property type="match status" value="1"/>
</dbReference>
<reference evidence="6 7" key="1">
    <citation type="submission" date="2024-10" db="EMBL/GenBank/DDBJ databases">
        <authorList>
            <person name="Ratan Roy A."/>
            <person name="Morales Sandoval P.H."/>
            <person name="De Los Santos Villalobos S."/>
            <person name="Chakraborty S."/>
            <person name="Mukherjee J."/>
        </authorList>
    </citation>
    <scope>NUCLEOTIDE SEQUENCE [LARGE SCALE GENOMIC DNA]</scope>
    <source>
        <strain evidence="6 7">S1</strain>
    </source>
</reference>
<dbReference type="PANTHER" id="PTHR30469">
    <property type="entry name" value="MULTIDRUG RESISTANCE PROTEIN MDTA"/>
    <property type="match status" value="1"/>
</dbReference>
<dbReference type="SUPFAM" id="SSF111369">
    <property type="entry name" value="HlyD-like secretion proteins"/>
    <property type="match status" value="1"/>
</dbReference>
<evidence type="ECO:0000313" key="7">
    <source>
        <dbReference type="Proteomes" id="UP001600165"/>
    </source>
</evidence>
<evidence type="ECO:0000256" key="3">
    <source>
        <dbReference type="SAM" id="MobiDB-lite"/>
    </source>
</evidence>
<feature type="domain" description="Multidrug resistance protein MdtA-like barrel-sandwich hybrid" evidence="5">
    <location>
        <begin position="95"/>
        <end position="276"/>
    </location>
</feature>
<keyword evidence="4" id="KW-1133">Transmembrane helix</keyword>
<keyword evidence="4" id="KW-0472">Membrane</keyword>
<sequence length="469" mass="49335">MASSNLQSSSVETSDARPSPAVDTSRWQKRLLWGLAGALVILGGGFLLWRAFAPSGAPPAGQMSQAVPVKLATVQQGTLRNSSEFIGTLDAQAGVALQPEVAGRITQIYVSSGDRVAAGTPILQLSPDRTQAELSAALANATAARAARDSSRSQLNSLLARRAEVEAEVNLQEEEYRRTAYLVEQGAQSEQALDIASRDREAARASLRSAEQEIAAARSSIEQANAAYEQAQANAAAVREDLQDRTVSAPIAGIVADIPVELGEYVSPGTVLTTVVQNDTLELELSVPIDQAEQLELGLPVELLGADSQPPLSTGSITFISPQADSDSQTILAKARFQNTAGRLQNDQRVNARIIWNQRPGVLVPTSAISRLGGQSFVYTAVEAEATEQGEAPAGTRSPQSPNAPSEPQQIARLRPVTLGSIQGNSYQVLEGLSPGDIIVVSGVINLQDGVPIMPQSEATADQSAPQAP</sequence>
<feature type="transmembrane region" description="Helical" evidence="4">
    <location>
        <begin position="31"/>
        <end position="52"/>
    </location>
</feature>
<dbReference type="Proteomes" id="UP001600165">
    <property type="component" value="Unassembled WGS sequence"/>
</dbReference>
<proteinExistence type="inferred from homology"/>
<keyword evidence="4" id="KW-0812">Transmembrane</keyword>
<dbReference type="RefSeq" id="WP_377963841.1">
    <property type="nucleotide sequence ID" value="NZ_JBHZOL010000059.1"/>
</dbReference>
<dbReference type="EMBL" id="JBHZOL010000059">
    <property type="protein sequence ID" value="MFE4106258.1"/>
    <property type="molecule type" value="Genomic_DNA"/>
</dbReference>
<gene>
    <name evidence="6" type="ORF">ACFVKH_08220</name>
</gene>
<dbReference type="InterPro" id="IPR058625">
    <property type="entry name" value="MdtA-like_BSH"/>
</dbReference>
<dbReference type="Gene3D" id="2.40.30.170">
    <property type="match status" value="1"/>
</dbReference>
<keyword evidence="2" id="KW-0175">Coiled coil</keyword>
<organism evidence="6 7">
    <name type="scientific">Almyronema epifaneia S1</name>
    <dbReference type="NCBI Taxonomy" id="2991925"/>
    <lineage>
        <taxon>Bacteria</taxon>
        <taxon>Bacillati</taxon>
        <taxon>Cyanobacteriota</taxon>
        <taxon>Cyanophyceae</taxon>
        <taxon>Nodosilineales</taxon>
        <taxon>Nodosilineaceae</taxon>
        <taxon>Almyronema</taxon>
        <taxon>Almyronema epifaneia</taxon>
    </lineage>
</organism>
<dbReference type="Gene3D" id="1.10.287.470">
    <property type="entry name" value="Helix hairpin bin"/>
    <property type="match status" value="1"/>
</dbReference>